<dbReference type="AlphaFoldDB" id="A0A0G9MSB5"/>
<protein>
    <submittedName>
        <fullName evidence="1">Uncharacterized protein</fullName>
    </submittedName>
</protein>
<evidence type="ECO:0000313" key="1">
    <source>
        <dbReference type="EMBL" id="KLE32208.1"/>
    </source>
</evidence>
<comment type="caution">
    <text evidence="1">The sequence shown here is derived from an EMBL/GenBank/DDBJ whole genome shotgun (WGS) entry which is preliminary data.</text>
</comment>
<dbReference type="Proteomes" id="UP000053070">
    <property type="component" value="Unassembled WGS sequence"/>
</dbReference>
<evidence type="ECO:0000313" key="2">
    <source>
        <dbReference type="Proteomes" id="UP000053070"/>
    </source>
</evidence>
<sequence>MLVLIGVAAVWYYAEPIRGYSQTATAYAAKNACSCRHIGGRALDSCKDDLLPGMGLVFLGEDEAQQSVTARIPLVASTTAQHREGFGCVLEPWES</sequence>
<accession>A0A0G9MSB5</accession>
<name>A0A0G9MSB5_9SPHN</name>
<proteinExistence type="predicted"/>
<organism evidence="1 2">
    <name type="scientific">Aurantiacibacter gangjinensis</name>
    <dbReference type="NCBI Taxonomy" id="502682"/>
    <lineage>
        <taxon>Bacteria</taxon>
        <taxon>Pseudomonadati</taxon>
        <taxon>Pseudomonadota</taxon>
        <taxon>Alphaproteobacteria</taxon>
        <taxon>Sphingomonadales</taxon>
        <taxon>Erythrobacteraceae</taxon>
        <taxon>Aurantiacibacter</taxon>
    </lineage>
</organism>
<dbReference type="PATRIC" id="fig|502682.8.peg.1772"/>
<dbReference type="KEGG" id="egn:BMF35_a0741"/>
<dbReference type="EMBL" id="LBHC01000002">
    <property type="protein sequence ID" value="KLE32208.1"/>
    <property type="molecule type" value="Genomic_DNA"/>
</dbReference>
<keyword evidence="2" id="KW-1185">Reference proteome</keyword>
<gene>
    <name evidence="1" type="ORF">AAW01_08675</name>
</gene>
<reference evidence="1 2" key="1">
    <citation type="submission" date="2015-04" db="EMBL/GenBank/DDBJ databases">
        <title>The draft genome sequence of Erythrobacr gangjinensis K7-2.</title>
        <authorList>
            <person name="Zhuang L."/>
            <person name="Liu Y."/>
            <person name="Shao Z."/>
        </authorList>
    </citation>
    <scope>NUCLEOTIDE SEQUENCE [LARGE SCALE GENOMIC DNA]</scope>
    <source>
        <strain evidence="1 2">K7-2</strain>
    </source>
</reference>